<comment type="catalytic activity">
    <reaction evidence="6">
        <text>a (3R)-hydroxyacyl-[ACP] + NADP(+) = a 3-oxoacyl-[ACP] + NADPH + H(+)</text>
        <dbReference type="Rhea" id="RHEA:17397"/>
        <dbReference type="Rhea" id="RHEA-COMP:9916"/>
        <dbReference type="Rhea" id="RHEA-COMP:9945"/>
        <dbReference type="ChEBI" id="CHEBI:15378"/>
        <dbReference type="ChEBI" id="CHEBI:57783"/>
        <dbReference type="ChEBI" id="CHEBI:58349"/>
        <dbReference type="ChEBI" id="CHEBI:78776"/>
        <dbReference type="ChEBI" id="CHEBI:78827"/>
        <dbReference type="EC" id="1.1.1.100"/>
    </reaction>
</comment>
<dbReference type="GO" id="GO:0004316">
    <property type="term" value="F:3-oxoacyl-[acyl-carrier-protein] reductase (NADPH) activity"/>
    <property type="evidence" value="ECO:0007669"/>
    <property type="project" value="UniProtKB-UniRule"/>
</dbReference>
<dbReference type="SMART" id="SM00822">
    <property type="entry name" value="PKS_KR"/>
    <property type="match status" value="1"/>
</dbReference>
<feature type="binding site" evidence="4">
    <location>
        <begin position="169"/>
        <end position="173"/>
    </location>
    <ligand>
        <name>NADP(+)</name>
        <dbReference type="ChEBI" id="CHEBI:58349"/>
    </ligand>
</feature>
<comment type="subunit">
    <text evidence="6">Homotetramer.</text>
</comment>
<dbReference type="NCBIfam" id="NF009466">
    <property type="entry name" value="PRK12826.1-2"/>
    <property type="match status" value="1"/>
</dbReference>
<evidence type="ECO:0000256" key="4">
    <source>
        <dbReference type="PIRSR" id="PIRSR611284-2"/>
    </source>
</evidence>
<evidence type="ECO:0000313" key="8">
    <source>
        <dbReference type="EMBL" id="UWZ82087.1"/>
    </source>
</evidence>
<dbReference type="Proteomes" id="UP001059380">
    <property type="component" value="Chromosome"/>
</dbReference>
<dbReference type="CDD" id="cd05333">
    <property type="entry name" value="BKR_SDR_c"/>
    <property type="match status" value="1"/>
</dbReference>
<comment type="similarity">
    <text evidence="1 5">Belongs to the short-chain dehydrogenases/reductases (SDR) family.</text>
</comment>
<dbReference type="InterPro" id="IPR011284">
    <property type="entry name" value="3oxo_ACP_reduc"/>
</dbReference>
<dbReference type="NCBIfam" id="NF005559">
    <property type="entry name" value="PRK07231.1"/>
    <property type="match status" value="1"/>
</dbReference>
<evidence type="ECO:0000256" key="6">
    <source>
        <dbReference type="RuleBase" id="RU366074"/>
    </source>
</evidence>
<dbReference type="KEGG" id="orp:MOP44_16070"/>
<dbReference type="PRINTS" id="PR00080">
    <property type="entry name" value="SDRFAMILY"/>
</dbReference>
<dbReference type="PRINTS" id="PR00081">
    <property type="entry name" value="GDHRDH"/>
</dbReference>
<keyword evidence="6" id="KW-0443">Lipid metabolism</keyword>
<dbReference type="RefSeq" id="WP_260791163.1">
    <property type="nucleotide sequence ID" value="NZ_CP093313.1"/>
</dbReference>
<evidence type="ECO:0000256" key="3">
    <source>
        <dbReference type="PIRSR" id="PIRSR611284-1"/>
    </source>
</evidence>
<dbReference type="Gene3D" id="3.40.50.720">
    <property type="entry name" value="NAD(P)-binding Rossmann-like Domain"/>
    <property type="match status" value="1"/>
</dbReference>
<dbReference type="InterPro" id="IPR036291">
    <property type="entry name" value="NAD(P)-bd_dom_sf"/>
</dbReference>
<evidence type="ECO:0000256" key="5">
    <source>
        <dbReference type="RuleBase" id="RU000363"/>
    </source>
</evidence>
<feature type="domain" description="Ketoreductase" evidence="7">
    <location>
        <begin position="20"/>
        <end position="200"/>
    </location>
</feature>
<feature type="active site" description="Proton acceptor" evidence="3">
    <location>
        <position position="169"/>
    </location>
</feature>
<comment type="pathway">
    <text evidence="6">Lipid metabolism; fatty acid biosynthesis.</text>
</comment>
<accession>A0A9J7BH73</accession>
<organism evidence="8 9">
    <name type="scientific">Occallatibacter riparius</name>
    <dbReference type="NCBI Taxonomy" id="1002689"/>
    <lineage>
        <taxon>Bacteria</taxon>
        <taxon>Pseudomonadati</taxon>
        <taxon>Acidobacteriota</taxon>
        <taxon>Terriglobia</taxon>
        <taxon>Terriglobales</taxon>
        <taxon>Acidobacteriaceae</taxon>
        <taxon>Occallatibacter</taxon>
    </lineage>
</organism>
<dbReference type="GO" id="GO:0006633">
    <property type="term" value="P:fatty acid biosynthetic process"/>
    <property type="evidence" value="ECO:0007669"/>
    <property type="project" value="UniProtKB-KW"/>
</dbReference>
<dbReference type="GO" id="GO:0051287">
    <property type="term" value="F:NAD binding"/>
    <property type="evidence" value="ECO:0007669"/>
    <property type="project" value="UniProtKB-UniRule"/>
</dbReference>
<keyword evidence="2 6" id="KW-0560">Oxidoreductase</keyword>
<keyword evidence="6" id="KW-0276">Fatty acid metabolism</keyword>
<dbReference type="InterPro" id="IPR050259">
    <property type="entry name" value="SDR"/>
</dbReference>
<dbReference type="NCBIfam" id="TIGR01830">
    <property type="entry name" value="3oxo_ACP_reduc"/>
    <property type="match status" value="1"/>
</dbReference>
<feature type="binding site" evidence="4">
    <location>
        <position position="104"/>
    </location>
    <ligand>
        <name>NADP(+)</name>
        <dbReference type="ChEBI" id="CHEBI:58349"/>
    </ligand>
</feature>
<reference evidence="8" key="1">
    <citation type="submission" date="2021-04" db="EMBL/GenBank/DDBJ databases">
        <title>Phylogenetic analysis of Acidobacteriaceae.</title>
        <authorList>
            <person name="Qiu L."/>
            <person name="Zhang Q."/>
        </authorList>
    </citation>
    <scope>NUCLEOTIDE SEQUENCE</scope>
    <source>
        <strain evidence="8">DSM 25168</strain>
    </source>
</reference>
<dbReference type="InterPro" id="IPR002347">
    <property type="entry name" value="SDR_fam"/>
</dbReference>
<evidence type="ECO:0000313" key="9">
    <source>
        <dbReference type="Proteomes" id="UP001059380"/>
    </source>
</evidence>
<protein>
    <recommendedName>
        <fullName evidence="6">3-oxoacyl-[acyl-carrier-protein] reductase</fullName>
        <ecNumber evidence="6">1.1.1.100</ecNumber>
    </recommendedName>
</protein>
<keyword evidence="4 6" id="KW-0521">NADP</keyword>
<evidence type="ECO:0000259" key="7">
    <source>
        <dbReference type="SMART" id="SM00822"/>
    </source>
</evidence>
<dbReference type="InterPro" id="IPR020904">
    <property type="entry name" value="Sc_DH/Rdtase_CS"/>
</dbReference>
<proteinExistence type="inferred from homology"/>
<comment type="function">
    <text evidence="6">Catalyzes the NADPH-dependent reduction of beta-ketoacyl-ACP substrates to beta-hydroxyacyl-ACP products, the first reductive step in the elongation cycle of fatty acid biosynthesis.</text>
</comment>
<keyword evidence="6" id="KW-0444">Lipid biosynthesis</keyword>
<dbReference type="PANTHER" id="PTHR42879:SF2">
    <property type="entry name" value="3-OXOACYL-[ACYL-CARRIER-PROTEIN] REDUCTASE FABG"/>
    <property type="match status" value="1"/>
</dbReference>
<dbReference type="AlphaFoldDB" id="A0A9J7BH73"/>
<dbReference type="FunFam" id="3.40.50.720:FF:000173">
    <property type="entry name" value="3-oxoacyl-[acyl-carrier protein] reductase"/>
    <property type="match status" value="1"/>
</dbReference>
<gene>
    <name evidence="8" type="primary">fabG</name>
    <name evidence="8" type="ORF">MOP44_16070</name>
</gene>
<keyword evidence="9" id="KW-1185">Reference proteome</keyword>
<dbReference type="InterPro" id="IPR057326">
    <property type="entry name" value="KR_dom"/>
</dbReference>
<evidence type="ECO:0000256" key="2">
    <source>
        <dbReference type="ARBA" id="ARBA00023002"/>
    </source>
</evidence>
<dbReference type="EMBL" id="CP093313">
    <property type="protein sequence ID" value="UWZ82087.1"/>
    <property type="molecule type" value="Genomic_DNA"/>
</dbReference>
<name>A0A9J7BH73_9BACT</name>
<feature type="binding site" evidence="4">
    <location>
        <begin position="26"/>
        <end position="29"/>
    </location>
    <ligand>
        <name>NADP(+)</name>
        <dbReference type="ChEBI" id="CHEBI:58349"/>
    </ligand>
</feature>
<evidence type="ECO:0000256" key="1">
    <source>
        <dbReference type="ARBA" id="ARBA00006484"/>
    </source>
</evidence>
<sequence length="260" mass="28509">MATEVLIEPKLSFHRPLEHKVALITGSSRGIGRAIAKELAERGASVAINYRNNFSCAEEVRNSIRENGGECELFQHDISDRLQARALVRDVLDRYQHVDILVNNAGITRDKSIRKMTDEDWAEVIETNLNGVFYCTSAVLPNMIEQKYGRVVNIASFVGQAGNFGQANYAASKGGIIAMTKVLALELARYNITANVISPGFTETDMLAGVPPNVQDQIKARIPMGRFGLPEETAKAVAFLVCDGDYITGQQINVNGGIYM</sequence>
<dbReference type="SUPFAM" id="SSF51735">
    <property type="entry name" value="NAD(P)-binding Rossmann-fold domains"/>
    <property type="match status" value="1"/>
</dbReference>
<dbReference type="Pfam" id="PF00106">
    <property type="entry name" value="adh_short"/>
    <property type="match status" value="1"/>
</dbReference>
<dbReference type="PANTHER" id="PTHR42879">
    <property type="entry name" value="3-OXOACYL-(ACYL-CARRIER-PROTEIN) REDUCTASE"/>
    <property type="match status" value="1"/>
</dbReference>
<dbReference type="NCBIfam" id="NF009464">
    <property type="entry name" value="PRK12824.1"/>
    <property type="match status" value="1"/>
</dbReference>
<dbReference type="PROSITE" id="PS00061">
    <property type="entry name" value="ADH_SHORT"/>
    <property type="match status" value="1"/>
</dbReference>
<keyword evidence="6" id="KW-0275">Fatty acid biosynthesis</keyword>
<dbReference type="EC" id="1.1.1.100" evidence="6"/>